<keyword evidence="2" id="KW-1185">Reference proteome</keyword>
<protein>
    <submittedName>
        <fullName evidence="1">Uncharacterized protein</fullName>
    </submittedName>
</protein>
<gene>
    <name evidence="1" type="ORF">EYS09_19310</name>
</gene>
<accession>A0A4Q9HST3</accession>
<dbReference type="AlphaFoldDB" id="A0A4Q9HST3"/>
<sequence>MARIHFIKEDGFNRYKVPLSGGTPFVLYYEWVGTGRFYPVTFYGGTSDTREDFAFRTEAGVSAASVLQLRFNTTATELTEGNLDSQPLQYRNGRTGDWLRPRQRKGEDYCIAGSTGSWDMRSIKRAHIYDDQIRFSLRMDIVSKGDSWISYDALSNNVIRMRDVEGRRSRLIALRRGDVANDATGGLDVSYHSRSYDELTEGLILATQEIDLTSQENTAE</sequence>
<organism evidence="1 2">
    <name type="scientific">Streptomyces kasugaensis</name>
    <dbReference type="NCBI Taxonomy" id="1946"/>
    <lineage>
        <taxon>Bacteria</taxon>
        <taxon>Bacillati</taxon>
        <taxon>Actinomycetota</taxon>
        <taxon>Actinomycetes</taxon>
        <taxon>Kitasatosporales</taxon>
        <taxon>Streptomycetaceae</taxon>
        <taxon>Streptomyces</taxon>
    </lineage>
</organism>
<dbReference type="Proteomes" id="UP000292452">
    <property type="component" value="Unassembled WGS sequence"/>
</dbReference>
<proteinExistence type="predicted"/>
<dbReference type="OrthoDB" id="5190876at2"/>
<dbReference type="RefSeq" id="WP_131124179.1">
    <property type="nucleotide sequence ID" value="NZ_NDXL01000001.1"/>
</dbReference>
<evidence type="ECO:0000313" key="1">
    <source>
        <dbReference type="EMBL" id="TBO58086.1"/>
    </source>
</evidence>
<comment type="caution">
    <text evidence="1">The sequence shown here is derived from an EMBL/GenBank/DDBJ whole genome shotgun (WGS) entry which is preliminary data.</text>
</comment>
<reference evidence="1 2" key="1">
    <citation type="submission" date="2019-02" db="EMBL/GenBank/DDBJ databases">
        <title>Draft Genome Sequence of Streptomyces sp. AM-2504, identified by 16S rRNA comparative analysis as a Streptomyces Kasugaensis strain.</title>
        <authorList>
            <person name="Napolioni V."/>
            <person name="Giuliodori A.M."/>
            <person name="Spurio R."/>
            <person name="Fabbretti A."/>
        </authorList>
    </citation>
    <scope>NUCLEOTIDE SEQUENCE [LARGE SCALE GENOMIC DNA]</scope>
    <source>
        <strain evidence="1 2">AM-2504</strain>
    </source>
</reference>
<name>A0A4Q9HST3_STRKA</name>
<dbReference type="EMBL" id="SIXH01000166">
    <property type="protein sequence ID" value="TBO58086.1"/>
    <property type="molecule type" value="Genomic_DNA"/>
</dbReference>
<evidence type="ECO:0000313" key="2">
    <source>
        <dbReference type="Proteomes" id="UP000292452"/>
    </source>
</evidence>